<reference evidence="5 6" key="1">
    <citation type="submission" date="2019-03" db="EMBL/GenBank/DDBJ databases">
        <title>Genomic Encyclopedia of Type Strains, Phase IV (KMG-IV): sequencing the most valuable type-strain genomes for metagenomic binning, comparative biology and taxonomic classification.</title>
        <authorList>
            <person name="Goeker M."/>
        </authorList>
    </citation>
    <scope>NUCLEOTIDE SEQUENCE [LARGE SCALE GENOMIC DNA]</scope>
    <source>
        <strain evidence="5 6">DSM 100013</strain>
    </source>
</reference>
<dbReference type="CDD" id="cd00518">
    <property type="entry name" value="H2MP"/>
    <property type="match status" value="1"/>
</dbReference>
<dbReference type="SUPFAM" id="SSF53163">
    <property type="entry name" value="HybD-like"/>
    <property type="match status" value="1"/>
</dbReference>
<name>A0A4R2TMM5_9FIRM</name>
<dbReference type="Pfam" id="PF01750">
    <property type="entry name" value="HycI"/>
    <property type="match status" value="1"/>
</dbReference>
<dbReference type="PANTHER" id="PTHR30302">
    <property type="entry name" value="HYDROGENASE 1 MATURATION PROTEASE"/>
    <property type="match status" value="1"/>
</dbReference>
<dbReference type="InterPro" id="IPR023430">
    <property type="entry name" value="Pept_HybD-like_dom_sf"/>
</dbReference>
<organism evidence="5 6">
    <name type="scientific">Serpentinicella alkaliphila</name>
    <dbReference type="NCBI Taxonomy" id="1734049"/>
    <lineage>
        <taxon>Bacteria</taxon>
        <taxon>Bacillati</taxon>
        <taxon>Bacillota</taxon>
        <taxon>Clostridia</taxon>
        <taxon>Peptostreptococcales</taxon>
        <taxon>Natronincolaceae</taxon>
        <taxon>Serpentinicella</taxon>
    </lineage>
</organism>
<keyword evidence="2 5" id="KW-0645">Protease</keyword>
<evidence type="ECO:0000256" key="3">
    <source>
        <dbReference type="ARBA" id="ARBA00022750"/>
    </source>
</evidence>
<dbReference type="Proteomes" id="UP000295504">
    <property type="component" value="Unassembled WGS sequence"/>
</dbReference>
<gene>
    <name evidence="5" type="ORF">EDD79_10536</name>
</gene>
<protein>
    <submittedName>
        <fullName evidence="5">Hydrogenase maturation protease</fullName>
    </submittedName>
</protein>
<dbReference type="GO" id="GO:0016485">
    <property type="term" value="P:protein processing"/>
    <property type="evidence" value="ECO:0007669"/>
    <property type="project" value="TreeGrafter"/>
</dbReference>
<sequence length="150" mass="17167">MAVKCIGIGNRIMGDDGIGIRVVEQLLKQLRDICIEVILGETDIDYAISKIDNGDFLFIIDAAYFNEEPGTVTFISIDKYIKQHTQAYSQHQSSLVHLIKVYKKSVKGFIIGIEVHEIDFSLELSNTLQTRLPHICEEVYQFIYKNTRRV</sequence>
<accession>A0A4R2TMM5</accession>
<dbReference type="PRINTS" id="PR00446">
    <property type="entry name" value="HYDRGNUPTAKE"/>
</dbReference>
<dbReference type="RefSeq" id="WP_132849598.1">
    <property type="nucleotide sequence ID" value="NZ_CP058648.1"/>
</dbReference>
<keyword evidence="6" id="KW-1185">Reference proteome</keyword>
<dbReference type="GO" id="GO:0004190">
    <property type="term" value="F:aspartic-type endopeptidase activity"/>
    <property type="evidence" value="ECO:0007669"/>
    <property type="project" value="UniProtKB-KW"/>
</dbReference>
<comment type="caution">
    <text evidence="5">The sequence shown here is derived from an EMBL/GenBank/DDBJ whole genome shotgun (WGS) entry which is preliminary data.</text>
</comment>
<evidence type="ECO:0000313" key="5">
    <source>
        <dbReference type="EMBL" id="TCP96172.1"/>
    </source>
</evidence>
<dbReference type="NCBIfam" id="TIGR00072">
    <property type="entry name" value="hydrog_prot"/>
    <property type="match status" value="1"/>
</dbReference>
<evidence type="ECO:0000256" key="1">
    <source>
        <dbReference type="ARBA" id="ARBA00006814"/>
    </source>
</evidence>
<dbReference type="InterPro" id="IPR000671">
    <property type="entry name" value="Peptidase_A31"/>
</dbReference>
<evidence type="ECO:0000256" key="4">
    <source>
        <dbReference type="ARBA" id="ARBA00022801"/>
    </source>
</evidence>
<dbReference type="Gene3D" id="3.40.50.1450">
    <property type="entry name" value="HybD-like"/>
    <property type="match status" value="1"/>
</dbReference>
<keyword evidence="4" id="KW-0378">Hydrolase</keyword>
<dbReference type="EMBL" id="SLYC01000053">
    <property type="protein sequence ID" value="TCP96172.1"/>
    <property type="molecule type" value="Genomic_DNA"/>
</dbReference>
<keyword evidence="3" id="KW-0064">Aspartyl protease</keyword>
<dbReference type="GO" id="GO:0008047">
    <property type="term" value="F:enzyme activator activity"/>
    <property type="evidence" value="ECO:0007669"/>
    <property type="project" value="InterPro"/>
</dbReference>
<dbReference type="AlphaFoldDB" id="A0A4R2TMM5"/>
<dbReference type="PANTHER" id="PTHR30302:SF1">
    <property type="entry name" value="HYDROGENASE 2 MATURATION PROTEASE"/>
    <property type="match status" value="1"/>
</dbReference>
<evidence type="ECO:0000256" key="2">
    <source>
        <dbReference type="ARBA" id="ARBA00022670"/>
    </source>
</evidence>
<dbReference type="OrthoDB" id="9794619at2"/>
<comment type="similarity">
    <text evidence="1">Belongs to the peptidase A31 family.</text>
</comment>
<proteinExistence type="inferred from homology"/>
<evidence type="ECO:0000313" key="6">
    <source>
        <dbReference type="Proteomes" id="UP000295504"/>
    </source>
</evidence>